<dbReference type="Gene3D" id="3.90.1530.10">
    <property type="entry name" value="Conserved hypothetical protein from pyrococcus furiosus pfu- 392566-001, ParB domain"/>
    <property type="match status" value="1"/>
</dbReference>
<dbReference type="SUPFAM" id="SSF110849">
    <property type="entry name" value="ParB/Sulfiredoxin"/>
    <property type="match status" value="1"/>
</dbReference>
<dbReference type="PROSITE" id="PS50818">
    <property type="entry name" value="INTEIN_C_TER"/>
    <property type="match status" value="1"/>
</dbReference>
<dbReference type="InterPro" id="IPR030934">
    <property type="entry name" value="Intein_C"/>
</dbReference>
<keyword evidence="1" id="KW-0812">Transmembrane</keyword>
<proteinExistence type="predicted"/>
<dbReference type="RefSeq" id="WP_073291957.1">
    <property type="nucleotide sequence ID" value="NZ_FRCP01000036.1"/>
</dbReference>
<dbReference type="STRING" id="1120996.SAMN02746066_04631"/>
<evidence type="ECO:0000313" key="3">
    <source>
        <dbReference type="EMBL" id="SHN05405.1"/>
    </source>
</evidence>
<evidence type="ECO:0000256" key="1">
    <source>
        <dbReference type="SAM" id="Phobius"/>
    </source>
</evidence>
<dbReference type="Proteomes" id="UP000184038">
    <property type="component" value="Unassembled WGS sequence"/>
</dbReference>
<dbReference type="InterPro" id="IPR036844">
    <property type="entry name" value="Hint_dom_sf"/>
</dbReference>
<feature type="transmembrane region" description="Helical" evidence="1">
    <location>
        <begin position="187"/>
        <end position="206"/>
    </location>
</feature>
<protein>
    <submittedName>
        <fullName evidence="3">Intein C-terminal splicing region</fullName>
    </submittedName>
</protein>
<feature type="transmembrane region" description="Helical" evidence="1">
    <location>
        <begin position="212"/>
        <end position="233"/>
    </location>
</feature>
<dbReference type="InterPro" id="IPR006141">
    <property type="entry name" value="Intein_N"/>
</dbReference>
<dbReference type="InterPro" id="IPR036086">
    <property type="entry name" value="ParB/Sulfiredoxin_sf"/>
</dbReference>
<dbReference type="SUPFAM" id="SSF51294">
    <property type="entry name" value="Hedgehog/intein (Hint) domain"/>
    <property type="match status" value="1"/>
</dbReference>
<keyword evidence="1" id="KW-0472">Membrane</keyword>
<dbReference type="AlphaFoldDB" id="A0A1M7NND8"/>
<evidence type="ECO:0000313" key="4">
    <source>
        <dbReference type="Proteomes" id="UP000184038"/>
    </source>
</evidence>
<dbReference type="PROSITE" id="PS50817">
    <property type="entry name" value="INTEIN_N_TER"/>
    <property type="match status" value="1"/>
</dbReference>
<dbReference type="EMBL" id="FRCP01000036">
    <property type="protein sequence ID" value="SHN05405.1"/>
    <property type="molecule type" value="Genomic_DNA"/>
</dbReference>
<feature type="transmembrane region" description="Helical" evidence="1">
    <location>
        <begin position="136"/>
        <end position="155"/>
    </location>
</feature>
<dbReference type="OrthoDB" id="1760972at2"/>
<reference evidence="3 4" key="1">
    <citation type="submission" date="2016-11" db="EMBL/GenBank/DDBJ databases">
        <authorList>
            <person name="Jaros S."/>
            <person name="Januszkiewicz K."/>
            <person name="Wedrychowicz H."/>
        </authorList>
    </citation>
    <scope>NUCLEOTIDE SEQUENCE [LARGE SCALE GENOMIC DNA]</scope>
    <source>
        <strain evidence="3 4">DSM 15930</strain>
    </source>
</reference>
<dbReference type="GO" id="GO:0016539">
    <property type="term" value="P:intein-mediated protein splicing"/>
    <property type="evidence" value="ECO:0007669"/>
    <property type="project" value="InterPro"/>
</dbReference>
<feature type="domain" description="ParB-like N-terminal" evidence="2">
    <location>
        <begin position="462"/>
        <end position="546"/>
    </location>
</feature>
<evidence type="ECO:0000259" key="2">
    <source>
        <dbReference type="SMART" id="SM00470"/>
    </source>
</evidence>
<dbReference type="SMART" id="SM00470">
    <property type="entry name" value="ParB"/>
    <property type="match status" value="1"/>
</dbReference>
<accession>A0A1M7NND8</accession>
<dbReference type="InterPro" id="IPR003115">
    <property type="entry name" value="ParB_N"/>
</dbReference>
<organism evidence="3 4">
    <name type="scientific">Anaerosporobacter mobilis DSM 15930</name>
    <dbReference type="NCBI Taxonomy" id="1120996"/>
    <lineage>
        <taxon>Bacteria</taxon>
        <taxon>Bacillati</taxon>
        <taxon>Bacillota</taxon>
        <taxon>Clostridia</taxon>
        <taxon>Lachnospirales</taxon>
        <taxon>Lachnospiraceae</taxon>
        <taxon>Anaerosporobacter</taxon>
    </lineage>
</organism>
<dbReference type="Gene3D" id="2.170.16.10">
    <property type="entry name" value="Hedgehog/Intein (Hint) domain"/>
    <property type="match status" value="1"/>
</dbReference>
<dbReference type="CDD" id="cd00081">
    <property type="entry name" value="Hint"/>
    <property type="match status" value="1"/>
</dbReference>
<keyword evidence="4" id="KW-1185">Reference proteome</keyword>
<name>A0A1M7NND8_9FIRM</name>
<sequence length="549" mass="59343">MATIALYSNQIAQMSGKLGEVKKTVGDYKSELFSLKTKALAIKQSICNMEDVISSIQASTSVQEEKVDSLEQVRGSSEQFIEDTYRIDGNVADLVNKRKDDFYDQYKYLKPESEKNPLEKIKDGLKKVGEWCKEHWKIIVTVVLVIAAIAAIVVITAIAAILAASGLVLGPLLIIALGVAKGLVAGAIIGGIIGGLSSVAAGGSFFEGFEEGAFSGAFIGALFGGIGGIGQVLGQSCKVLGNIGKIAKIIPTVSKISGAISLGMAGFDLLSLGVSLFDPKSPLVQFNKKLHESSLYNGFQMTISTLAVFTAGFTKGMKNPICFVAGTMVLTAMGLKAIETIQAGDQVIATNPDTFQTEEKTVVETYINKTTCIVKIFIQNEVIYTTMNHPFYVKGQGFVAAGKLSIGDEIMNASGGSYPVECVELEEKQETVYNFQVEDFHTYYVGENSVLVHNDCPEGGSETSSPYELEATHSQTSSKKNMNKLIEDIKNNGINETIKYVEHNGQKYVVDGHHRLIAAKRLGIKEIPIEKVELPYAGYKSIEDLLWFD</sequence>
<keyword evidence="1" id="KW-1133">Transmembrane helix</keyword>
<dbReference type="Pfam" id="PF07591">
    <property type="entry name" value="PT-HINT"/>
    <property type="match status" value="1"/>
</dbReference>
<gene>
    <name evidence="3" type="ORF">SAMN02746066_04631</name>
</gene>